<name>A0A172YGU4_9GAMM</name>
<evidence type="ECO:0000313" key="2">
    <source>
        <dbReference type="EMBL" id="ANF58326.1"/>
    </source>
</evidence>
<dbReference type="EMBL" id="CP015243">
    <property type="protein sequence ID" value="ANF58326.1"/>
    <property type="molecule type" value="Genomic_DNA"/>
</dbReference>
<dbReference type="SUPFAM" id="SSF54909">
    <property type="entry name" value="Dimeric alpha+beta barrel"/>
    <property type="match status" value="1"/>
</dbReference>
<evidence type="ECO:0000313" key="3">
    <source>
        <dbReference type="Proteomes" id="UP000077875"/>
    </source>
</evidence>
<keyword evidence="3" id="KW-1185">Reference proteome</keyword>
<dbReference type="Gene3D" id="3.30.70.100">
    <property type="match status" value="1"/>
</dbReference>
<dbReference type="Pfam" id="PF03992">
    <property type="entry name" value="ABM"/>
    <property type="match status" value="1"/>
</dbReference>
<sequence length="118" mass="13255">MSKSVYMVFELTPKPGRLEEFKQMVAEAVIAARTEPTTLAYEYSINADESAVHIFEHYRDSASIVSHVDETFAPFGERFASLVDVTRLTVYGEPDAAARARLDGFGAVYFTPFQGFFR</sequence>
<dbReference type="Proteomes" id="UP000077875">
    <property type="component" value="Chromosome"/>
</dbReference>
<organism evidence="2 3">
    <name type="scientific">Halotalea alkalilenta</name>
    <dbReference type="NCBI Taxonomy" id="376489"/>
    <lineage>
        <taxon>Bacteria</taxon>
        <taxon>Pseudomonadati</taxon>
        <taxon>Pseudomonadota</taxon>
        <taxon>Gammaproteobacteria</taxon>
        <taxon>Oceanospirillales</taxon>
        <taxon>Halomonadaceae</taxon>
        <taxon>Halotalea</taxon>
    </lineage>
</organism>
<reference evidence="2 3" key="1">
    <citation type="submission" date="2016-04" db="EMBL/GenBank/DDBJ databases">
        <title>Complete Genome Sequence of Halotalea alkalilenta IHB B 13600.</title>
        <authorList>
            <person name="Swarnkar M.K."/>
            <person name="Sharma A."/>
            <person name="Kaushal K."/>
            <person name="Soni R."/>
            <person name="Rana S."/>
            <person name="Singh A.K."/>
            <person name="Gulati A."/>
        </authorList>
    </citation>
    <scope>NUCLEOTIDE SEQUENCE [LARGE SCALE GENOMIC DNA]</scope>
    <source>
        <strain evidence="2 3">IHB B 13600</strain>
    </source>
</reference>
<dbReference type="InterPro" id="IPR007138">
    <property type="entry name" value="ABM_dom"/>
</dbReference>
<dbReference type="STRING" id="376489.A5892_13300"/>
<dbReference type="RefSeq" id="WP_064123216.1">
    <property type="nucleotide sequence ID" value="NZ_CP015243.1"/>
</dbReference>
<proteinExistence type="predicted"/>
<dbReference type="KEGG" id="haa:A5892_13300"/>
<dbReference type="AlphaFoldDB" id="A0A172YGU4"/>
<evidence type="ECO:0000259" key="1">
    <source>
        <dbReference type="Pfam" id="PF03992"/>
    </source>
</evidence>
<feature type="domain" description="ABM" evidence="1">
    <location>
        <begin position="5"/>
        <end position="69"/>
    </location>
</feature>
<protein>
    <recommendedName>
        <fullName evidence="1">ABM domain-containing protein</fullName>
    </recommendedName>
</protein>
<accession>A0A172YGU4</accession>
<dbReference type="InterPro" id="IPR011008">
    <property type="entry name" value="Dimeric_a/b-barrel"/>
</dbReference>
<gene>
    <name evidence="2" type="ORF">A5892_13300</name>
</gene>